<reference evidence="1 2" key="1">
    <citation type="submission" date="2018-09" db="EMBL/GenBank/DDBJ databases">
        <title>Novel species of Cryobacterium.</title>
        <authorList>
            <person name="Liu Q."/>
            <person name="Xin Y.-H."/>
        </authorList>
    </citation>
    <scope>NUCLEOTIDE SEQUENCE [LARGE SCALE GENOMIC DNA]</scope>
    <source>
        <strain evidence="1 2">Hh39</strain>
    </source>
</reference>
<dbReference type="OrthoDB" id="5084069at2"/>
<evidence type="ECO:0000313" key="1">
    <source>
        <dbReference type="EMBL" id="RJT88059.1"/>
    </source>
</evidence>
<proteinExistence type="predicted"/>
<protein>
    <recommendedName>
        <fullName evidence="3">DNA-binding protein</fullName>
    </recommendedName>
</protein>
<accession>A0A3A5MJF7</accession>
<dbReference type="AlphaFoldDB" id="A0A3A5MJF7"/>
<evidence type="ECO:0000313" key="2">
    <source>
        <dbReference type="Proteomes" id="UP000272015"/>
    </source>
</evidence>
<evidence type="ECO:0008006" key="3">
    <source>
        <dbReference type="Google" id="ProtNLM"/>
    </source>
</evidence>
<dbReference type="Proteomes" id="UP000272015">
    <property type="component" value="Unassembled WGS sequence"/>
</dbReference>
<gene>
    <name evidence="1" type="ORF">D6T64_11765</name>
</gene>
<name>A0A3A5MJF7_9MICO</name>
<organism evidence="1 2">
    <name type="scientific">Cryobacterium melibiosiphilum</name>
    <dbReference type="NCBI Taxonomy" id="995039"/>
    <lineage>
        <taxon>Bacteria</taxon>
        <taxon>Bacillati</taxon>
        <taxon>Actinomycetota</taxon>
        <taxon>Actinomycetes</taxon>
        <taxon>Micrococcales</taxon>
        <taxon>Microbacteriaceae</taxon>
        <taxon>Cryobacterium</taxon>
    </lineage>
</organism>
<comment type="caution">
    <text evidence="1">The sequence shown here is derived from an EMBL/GenBank/DDBJ whole genome shotgun (WGS) entry which is preliminary data.</text>
</comment>
<keyword evidence="2" id="KW-1185">Reference proteome</keyword>
<dbReference type="EMBL" id="QZVS01000085">
    <property type="protein sequence ID" value="RJT88059.1"/>
    <property type="molecule type" value="Genomic_DNA"/>
</dbReference>
<sequence length="74" mass="7847">MSHIPFGPSNSSPAPVAYSILDAASAVGMSAPSFKRILAAGDITRRYPNSTPIISHAELVDWVKSLPVDKPVRS</sequence>
<dbReference type="RefSeq" id="WP_119974868.1">
    <property type="nucleotide sequence ID" value="NZ_JBHSQA010000012.1"/>
</dbReference>